<evidence type="ECO:0000313" key="2">
    <source>
        <dbReference type="Proteomes" id="UP000814128"/>
    </source>
</evidence>
<organism evidence="1 2">
    <name type="scientific">Vararia minispora EC-137</name>
    <dbReference type="NCBI Taxonomy" id="1314806"/>
    <lineage>
        <taxon>Eukaryota</taxon>
        <taxon>Fungi</taxon>
        <taxon>Dikarya</taxon>
        <taxon>Basidiomycota</taxon>
        <taxon>Agaricomycotina</taxon>
        <taxon>Agaricomycetes</taxon>
        <taxon>Russulales</taxon>
        <taxon>Lachnocladiaceae</taxon>
        <taxon>Vararia</taxon>
    </lineage>
</organism>
<protein>
    <submittedName>
        <fullName evidence="1">Major facilitator superfamily domain-containing protein</fullName>
    </submittedName>
</protein>
<accession>A0ACB8QJC4</accession>
<sequence>MTTVDTAAALAAEAAVAPLDPAAAVRLRRKIDLHLMPLMMTFVDKTTLGQSAVLGIQKGAHLTQNQFNWLGTIFYLAYLVFQYPQNLALQYFPVAKWMALNIFLWSIILLCHAACHSFGALFAVRLLLGVCEGAITPGFLLVRPPDRGRASHTHQRATVLMNGFGIIFLGFIGFGLLHTKTHSFMPWQWLVVVTGLISLVTSVIFWFFFPDSPTTAWFLTPQERVMAVKRIEVNQTGVENKHFKREQFIETLKDPKTYLFAFFSALFNLVNSLTNQRQIIVSQFGFTPIQTTLIGCVDGVVEIVTIAVGTIIASRWVNGRVWTCIMFFCVNILGCILVTALPSHDKVGLLFAYWLTIFAFTPFTIFLSWVNVTTAGHTKKITTNAIVIAAYGVGNAVGPQMWQAKYQPRNDVPWGILGGAMCGSALILLTTRQYLAYQNKLRRMSQDSQDTFDNAYVSQVGANGQIEEKRIDKSFLDLTDRQNRDFIYQL</sequence>
<proteinExistence type="predicted"/>
<reference evidence="1" key="1">
    <citation type="submission" date="2021-02" db="EMBL/GenBank/DDBJ databases">
        <authorList>
            <consortium name="DOE Joint Genome Institute"/>
            <person name="Ahrendt S."/>
            <person name="Looney B.P."/>
            <person name="Miyauchi S."/>
            <person name="Morin E."/>
            <person name="Drula E."/>
            <person name="Courty P.E."/>
            <person name="Chicoki N."/>
            <person name="Fauchery L."/>
            <person name="Kohler A."/>
            <person name="Kuo A."/>
            <person name="Labutti K."/>
            <person name="Pangilinan J."/>
            <person name="Lipzen A."/>
            <person name="Riley R."/>
            <person name="Andreopoulos W."/>
            <person name="He G."/>
            <person name="Johnson J."/>
            <person name="Barry K.W."/>
            <person name="Grigoriev I.V."/>
            <person name="Nagy L."/>
            <person name="Hibbett D."/>
            <person name="Henrissat B."/>
            <person name="Matheny P.B."/>
            <person name="Labbe J."/>
            <person name="Martin F."/>
        </authorList>
    </citation>
    <scope>NUCLEOTIDE SEQUENCE</scope>
    <source>
        <strain evidence="1">EC-137</strain>
    </source>
</reference>
<dbReference type="EMBL" id="MU273570">
    <property type="protein sequence ID" value="KAI0031720.1"/>
    <property type="molecule type" value="Genomic_DNA"/>
</dbReference>
<reference evidence="1" key="2">
    <citation type="journal article" date="2022" name="New Phytol.">
        <title>Evolutionary transition to the ectomycorrhizal habit in the genomes of a hyperdiverse lineage of mushroom-forming fungi.</title>
        <authorList>
            <person name="Looney B."/>
            <person name="Miyauchi S."/>
            <person name="Morin E."/>
            <person name="Drula E."/>
            <person name="Courty P.E."/>
            <person name="Kohler A."/>
            <person name="Kuo A."/>
            <person name="LaButti K."/>
            <person name="Pangilinan J."/>
            <person name="Lipzen A."/>
            <person name="Riley R."/>
            <person name="Andreopoulos W."/>
            <person name="He G."/>
            <person name="Johnson J."/>
            <person name="Nolan M."/>
            <person name="Tritt A."/>
            <person name="Barry K.W."/>
            <person name="Grigoriev I.V."/>
            <person name="Nagy L.G."/>
            <person name="Hibbett D."/>
            <person name="Henrissat B."/>
            <person name="Matheny P.B."/>
            <person name="Labbe J."/>
            <person name="Martin F.M."/>
        </authorList>
    </citation>
    <scope>NUCLEOTIDE SEQUENCE</scope>
    <source>
        <strain evidence="1">EC-137</strain>
    </source>
</reference>
<comment type="caution">
    <text evidence="1">The sequence shown here is derived from an EMBL/GenBank/DDBJ whole genome shotgun (WGS) entry which is preliminary data.</text>
</comment>
<keyword evidence="2" id="KW-1185">Reference proteome</keyword>
<name>A0ACB8QJC4_9AGAM</name>
<evidence type="ECO:0000313" key="1">
    <source>
        <dbReference type="EMBL" id="KAI0031720.1"/>
    </source>
</evidence>
<gene>
    <name evidence="1" type="ORF">K488DRAFT_78931</name>
</gene>
<dbReference type="Proteomes" id="UP000814128">
    <property type="component" value="Unassembled WGS sequence"/>
</dbReference>